<dbReference type="AlphaFoldDB" id="A0A0V1GCX7"/>
<evidence type="ECO:0000313" key="1">
    <source>
        <dbReference type="EMBL" id="KRY96110.1"/>
    </source>
</evidence>
<accession>A0A0V1GCX7</accession>
<gene>
    <name evidence="1" type="ORF">T11_12863</name>
</gene>
<organism evidence="1 2">
    <name type="scientific">Trichinella zimbabwensis</name>
    <dbReference type="NCBI Taxonomy" id="268475"/>
    <lineage>
        <taxon>Eukaryota</taxon>
        <taxon>Metazoa</taxon>
        <taxon>Ecdysozoa</taxon>
        <taxon>Nematoda</taxon>
        <taxon>Enoplea</taxon>
        <taxon>Dorylaimia</taxon>
        <taxon>Trichinellida</taxon>
        <taxon>Trichinellidae</taxon>
        <taxon>Trichinella</taxon>
    </lineage>
</organism>
<reference evidence="1 2" key="1">
    <citation type="submission" date="2015-01" db="EMBL/GenBank/DDBJ databases">
        <title>Evolution of Trichinella species and genotypes.</title>
        <authorList>
            <person name="Korhonen P.K."/>
            <person name="Edoardo P."/>
            <person name="Giuseppe L.R."/>
            <person name="Gasser R.B."/>
        </authorList>
    </citation>
    <scope>NUCLEOTIDE SEQUENCE [LARGE SCALE GENOMIC DNA]</scope>
    <source>
        <strain evidence="1">ISS1029</strain>
    </source>
</reference>
<comment type="caution">
    <text evidence="1">The sequence shown here is derived from an EMBL/GenBank/DDBJ whole genome shotgun (WGS) entry which is preliminary data.</text>
</comment>
<proteinExistence type="predicted"/>
<dbReference type="EMBL" id="JYDP01003130">
    <property type="protein sequence ID" value="KRY96110.1"/>
    <property type="molecule type" value="Genomic_DNA"/>
</dbReference>
<dbReference type="Proteomes" id="UP000055024">
    <property type="component" value="Unassembled WGS sequence"/>
</dbReference>
<protein>
    <submittedName>
        <fullName evidence="1">Uncharacterized protein</fullName>
    </submittedName>
</protein>
<name>A0A0V1GCX7_9BILA</name>
<keyword evidence="2" id="KW-1185">Reference proteome</keyword>
<evidence type="ECO:0000313" key="2">
    <source>
        <dbReference type="Proteomes" id="UP000055024"/>
    </source>
</evidence>
<sequence>MFFLFDHHKGVCLLSPGLLVPHTLVTFPRVFEKEYFVTGQQQ</sequence>